<dbReference type="RefSeq" id="WP_238293915.1">
    <property type="nucleotide sequence ID" value="NZ_BPQS01000086.1"/>
</dbReference>
<organism evidence="5 6">
    <name type="scientific">Methylobacterium longum</name>
    <dbReference type="NCBI Taxonomy" id="767694"/>
    <lineage>
        <taxon>Bacteria</taxon>
        <taxon>Pseudomonadati</taxon>
        <taxon>Pseudomonadota</taxon>
        <taxon>Alphaproteobacteria</taxon>
        <taxon>Hyphomicrobiales</taxon>
        <taxon>Methylobacteriaceae</taxon>
        <taxon>Methylobacterium</taxon>
    </lineage>
</organism>
<evidence type="ECO:0000313" key="5">
    <source>
        <dbReference type="EMBL" id="MDN3573325.1"/>
    </source>
</evidence>
<dbReference type="InterPro" id="IPR036707">
    <property type="entry name" value="MinE_sf"/>
</dbReference>
<comment type="similarity">
    <text evidence="1 4">Belongs to the MinE family.</text>
</comment>
<dbReference type="SUPFAM" id="SSF55229">
    <property type="entry name" value="Cell division protein MinE topological specificity domain"/>
    <property type="match status" value="1"/>
</dbReference>
<dbReference type="HAMAP" id="MF_00262">
    <property type="entry name" value="MinE"/>
    <property type="match status" value="1"/>
</dbReference>
<keyword evidence="4 5" id="KW-0132">Cell division</keyword>
<dbReference type="Proteomes" id="UP001244297">
    <property type="component" value="Unassembled WGS sequence"/>
</dbReference>
<proteinExistence type="inferred from homology"/>
<accession>A0ABT8AUQ5</accession>
<sequence length="88" mass="9963">MMLFNLFTRSHTAAIARERLQLTIAHARIEMDRSRLIDTLRDEVVAVIAKHVVIDLDKVQIRVARREGVQSLDLGIELPAGFNRKTAA</sequence>
<keyword evidence="6" id="KW-1185">Reference proteome</keyword>
<keyword evidence="4" id="KW-0131">Cell cycle</keyword>
<protein>
    <recommendedName>
        <fullName evidence="2 4">Cell division topological specificity factor</fullName>
    </recommendedName>
</protein>
<evidence type="ECO:0000313" key="6">
    <source>
        <dbReference type="Proteomes" id="UP001244297"/>
    </source>
</evidence>
<evidence type="ECO:0000256" key="1">
    <source>
        <dbReference type="ARBA" id="ARBA00008168"/>
    </source>
</evidence>
<comment type="function">
    <text evidence="3 4">Prevents the cell division inhibition by proteins MinC and MinD at internal division sites while permitting inhibition at polar sites. This ensures cell division at the proper site by restricting the formation of a division septum at the midpoint of the long axis of the cell.</text>
</comment>
<evidence type="ECO:0000256" key="3">
    <source>
        <dbReference type="ARBA" id="ARBA00025265"/>
    </source>
</evidence>
<dbReference type="Pfam" id="PF03776">
    <property type="entry name" value="MinE"/>
    <property type="match status" value="1"/>
</dbReference>
<comment type="caution">
    <text evidence="5">The sequence shown here is derived from an EMBL/GenBank/DDBJ whole genome shotgun (WGS) entry which is preliminary data.</text>
</comment>
<name>A0ABT8AUQ5_9HYPH</name>
<gene>
    <name evidence="4 5" type="primary">minE</name>
    <name evidence="5" type="ORF">QWZ18_22210</name>
</gene>
<reference evidence="6" key="1">
    <citation type="journal article" date="2019" name="Int. J. Syst. Evol. Microbiol.">
        <title>The Global Catalogue of Microorganisms (GCM) 10K type strain sequencing project: providing services to taxonomists for standard genome sequencing and annotation.</title>
        <authorList>
            <consortium name="The Broad Institute Genomics Platform"/>
            <consortium name="The Broad Institute Genome Sequencing Center for Infectious Disease"/>
            <person name="Wu L."/>
            <person name="Ma J."/>
        </authorList>
    </citation>
    <scope>NUCLEOTIDE SEQUENCE [LARGE SCALE GENOMIC DNA]</scope>
    <source>
        <strain evidence="6">CECT 7806</strain>
    </source>
</reference>
<dbReference type="InterPro" id="IPR005527">
    <property type="entry name" value="MinE"/>
</dbReference>
<dbReference type="NCBIfam" id="TIGR01215">
    <property type="entry name" value="minE"/>
    <property type="match status" value="1"/>
</dbReference>
<dbReference type="NCBIfam" id="NF001422">
    <property type="entry name" value="PRK00296.1"/>
    <property type="match status" value="1"/>
</dbReference>
<dbReference type="EMBL" id="JAUFPT010000071">
    <property type="protein sequence ID" value="MDN3573325.1"/>
    <property type="molecule type" value="Genomic_DNA"/>
</dbReference>
<dbReference type="GO" id="GO:0051301">
    <property type="term" value="P:cell division"/>
    <property type="evidence" value="ECO:0007669"/>
    <property type="project" value="UniProtKB-KW"/>
</dbReference>
<evidence type="ECO:0000256" key="4">
    <source>
        <dbReference type="HAMAP-Rule" id="MF_00262"/>
    </source>
</evidence>
<dbReference type="Gene3D" id="3.30.1070.10">
    <property type="entry name" value="Cell division topological specificity factor MinE"/>
    <property type="match status" value="1"/>
</dbReference>
<evidence type="ECO:0000256" key="2">
    <source>
        <dbReference type="ARBA" id="ARBA00020112"/>
    </source>
</evidence>